<dbReference type="EMBL" id="JBJQND010000017">
    <property type="protein sequence ID" value="KAL3842888.1"/>
    <property type="molecule type" value="Genomic_DNA"/>
</dbReference>
<proteinExistence type="predicted"/>
<dbReference type="AlphaFoldDB" id="A0ABD3U2Q1"/>
<evidence type="ECO:0000313" key="2">
    <source>
        <dbReference type="Proteomes" id="UP001634394"/>
    </source>
</evidence>
<gene>
    <name evidence="1" type="ORF">ACJMK2_020863</name>
</gene>
<accession>A0ABD3U2Q1</accession>
<protein>
    <submittedName>
        <fullName evidence="1">Uncharacterized protein</fullName>
    </submittedName>
</protein>
<keyword evidence="2" id="KW-1185">Reference proteome</keyword>
<name>A0ABD3U2Q1_SINWO</name>
<dbReference type="Proteomes" id="UP001634394">
    <property type="component" value="Unassembled WGS sequence"/>
</dbReference>
<evidence type="ECO:0000313" key="1">
    <source>
        <dbReference type="EMBL" id="KAL3842888.1"/>
    </source>
</evidence>
<reference evidence="1 2" key="1">
    <citation type="submission" date="2024-11" db="EMBL/GenBank/DDBJ databases">
        <title>Chromosome-level genome assembly of the freshwater bivalve Anodonta woodiana.</title>
        <authorList>
            <person name="Chen X."/>
        </authorList>
    </citation>
    <scope>NUCLEOTIDE SEQUENCE [LARGE SCALE GENOMIC DNA]</scope>
    <source>
        <strain evidence="1">MN2024</strain>
        <tissue evidence="1">Gills</tissue>
    </source>
</reference>
<organism evidence="1 2">
    <name type="scientific">Sinanodonta woodiana</name>
    <name type="common">Chinese pond mussel</name>
    <name type="synonym">Anodonta woodiana</name>
    <dbReference type="NCBI Taxonomy" id="1069815"/>
    <lineage>
        <taxon>Eukaryota</taxon>
        <taxon>Metazoa</taxon>
        <taxon>Spiralia</taxon>
        <taxon>Lophotrochozoa</taxon>
        <taxon>Mollusca</taxon>
        <taxon>Bivalvia</taxon>
        <taxon>Autobranchia</taxon>
        <taxon>Heteroconchia</taxon>
        <taxon>Palaeoheterodonta</taxon>
        <taxon>Unionida</taxon>
        <taxon>Unionoidea</taxon>
        <taxon>Unionidae</taxon>
        <taxon>Unioninae</taxon>
        <taxon>Sinanodonta</taxon>
    </lineage>
</organism>
<comment type="caution">
    <text evidence="1">The sequence shown here is derived from an EMBL/GenBank/DDBJ whole genome shotgun (WGS) entry which is preliminary data.</text>
</comment>
<sequence length="102" mass="12164">MHTKKRKGEQYKDFCNKRQFKNNGHNNIGKLKRDSTKCMCKFLHENSNTTNHLIKPKHDSEIIRITSCPYQMPVAAFRCKPTYADQMKDLFKEFLNKYALFM</sequence>